<accession>A0A150WKU3</accession>
<evidence type="ECO:0000313" key="4">
    <source>
        <dbReference type="Proteomes" id="UP000075391"/>
    </source>
</evidence>
<feature type="compositionally biased region" description="Gly residues" evidence="1">
    <location>
        <begin position="71"/>
        <end position="80"/>
    </location>
</feature>
<comment type="caution">
    <text evidence="3">The sequence shown here is derived from an EMBL/GenBank/DDBJ whole genome shotgun (WGS) entry which is preliminary data.</text>
</comment>
<dbReference type="EMBL" id="LUKF01000012">
    <property type="protein sequence ID" value="KYG64445.1"/>
    <property type="molecule type" value="Genomic_DNA"/>
</dbReference>
<dbReference type="RefSeq" id="WP_063243431.1">
    <property type="nucleotide sequence ID" value="NZ_LUKF01000012.1"/>
</dbReference>
<feature type="compositionally biased region" description="Basic and acidic residues" evidence="1">
    <location>
        <begin position="37"/>
        <end position="70"/>
    </location>
</feature>
<dbReference type="OrthoDB" id="5294416at2"/>
<reference evidence="3 4" key="1">
    <citation type="submission" date="2016-03" db="EMBL/GenBank/DDBJ databases">
        <authorList>
            <person name="Ploux O."/>
        </authorList>
    </citation>
    <scope>NUCLEOTIDE SEQUENCE [LARGE SCALE GENOMIC DNA]</scope>
    <source>
        <strain evidence="3 4">BER2</strain>
    </source>
</reference>
<evidence type="ECO:0000256" key="1">
    <source>
        <dbReference type="SAM" id="MobiDB-lite"/>
    </source>
</evidence>
<evidence type="ECO:0008006" key="5">
    <source>
        <dbReference type="Google" id="ProtNLM"/>
    </source>
</evidence>
<organism evidence="3 4">
    <name type="scientific">Bdellovibrio bacteriovorus</name>
    <dbReference type="NCBI Taxonomy" id="959"/>
    <lineage>
        <taxon>Bacteria</taxon>
        <taxon>Pseudomonadati</taxon>
        <taxon>Bdellovibrionota</taxon>
        <taxon>Bdellovibrionia</taxon>
        <taxon>Bdellovibrionales</taxon>
        <taxon>Pseudobdellovibrionaceae</taxon>
        <taxon>Bdellovibrio</taxon>
    </lineage>
</organism>
<gene>
    <name evidence="3" type="ORF">AZI85_03215</name>
</gene>
<dbReference type="Proteomes" id="UP000075391">
    <property type="component" value="Unassembled WGS sequence"/>
</dbReference>
<feature type="region of interest" description="Disordered" evidence="1">
    <location>
        <begin position="21"/>
        <end position="80"/>
    </location>
</feature>
<keyword evidence="2" id="KW-0732">Signal</keyword>
<feature type="signal peptide" evidence="2">
    <location>
        <begin position="1"/>
        <end position="18"/>
    </location>
</feature>
<name>A0A150WKU3_BDEBC</name>
<sequence length="159" mass="16853">MKSVLFVALIALSFTAHSAVATASQAEDVVSAKKGKGKSEPAPKDRDERDGGGEEVDPRQETYEGNDRSEGGGYFDGGGYNDGGGMIGEIFSVPSGKTYPVTTNVKKEDRGDVIVYTTTVQEDISASETCTTIVTTVVDKVTGKAISSDSNEFCNRWPL</sequence>
<evidence type="ECO:0000313" key="3">
    <source>
        <dbReference type="EMBL" id="KYG64445.1"/>
    </source>
</evidence>
<evidence type="ECO:0000256" key="2">
    <source>
        <dbReference type="SAM" id="SignalP"/>
    </source>
</evidence>
<protein>
    <recommendedName>
        <fullName evidence="5">Secreted protein</fullName>
    </recommendedName>
</protein>
<proteinExistence type="predicted"/>
<dbReference type="AlphaFoldDB" id="A0A150WKU3"/>
<feature type="chain" id="PRO_5007572803" description="Secreted protein" evidence="2">
    <location>
        <begin position="19"/>
        <end position="159"/>
    </location>
</feature>